<proteinExistence type="predicted"/>
<dbReference type="STRING" id="1267423.SAMN05216290_0519"/>
<name>A0A1I0MM01_9BACT</name>
<dbReference type="EMBL" id="FOIR01000001">
    <property type="protein sequence ID" value="SEV89391.1"/>
    <property type="molecule type" value="Genomic_DNA"/>
</dbReference>
<keyword evidence="2" id="KW-0472">Membrane</keyword>
<keyword evidence="4" id="KW-1185">Reference proteome</keyword>
<organism evidence="3 4">
    <name type="scientific">Roseivirga pacifica</name>
    <dbReference type="NCBI Taxonomy" id="1267423"/>
    <lineage>
        <taxon>Bacteria</taxon>
        <taxon>Pseudomonadati</taxon>
        <taxon>Bacteroidota</taxon>
        <taxon>Cytophagia</taxon>
        <taxon>Cytophagales</taxon>
        <taxon>Roseivirgaceae</taxon>
        <taxon>Roseivirga</taxon>
    </lineage>
</organism>
<evidence type="ECO:0000313" key="3">
    <source>
        <dbReference type="EMBL" id="SEV89391.1"/>
    </source>
</evidence>
<keyword evidence="2" id="KW-0812">Transmembrane</keyword>
<accession>A0A1I0MM01</accession>
<reference evidence="4" key="1">
    <citation type="submission" date="2016-10" db="EMBL/GenBank/DDBJ databases">
        <authorList>
            <person name="Varghese N."/>
            <person name="Submissions S."/>
        </authorList>
    </citation>
    <scope>NUCLEOTIDE SEQUENCE [LARGE SCALE GENOMIC DNA]</scope>
    <source>
        <strain evidence="4">CGMCC 1.12402</strain>
    </source>
</reference>
<feature type="region of interest" description="Disordered" evidence="1">
    <location>
        <begin position="32"/>
        <end position="51"/>
    </location>
</feature>
<evidence type="ECO:0000256" key="2">
    <source>
        <dbReference type="SAM" id="Phobius"/>
    </source>
</evidence>
<dbReference type="GeneID" id="99985278"/>
<dbReference type="Proteomes" id="UP000199437">
    <property type="component" value="Unassembled WGS sequence"/>
</dbReference>
<evidence type="ECO:0000256" key="1">
    <source>
        <dbReference type="SAM" id="MobiDB-lite"/>
    </source>
</evidence>
<evidence type="ECO:0000313" key="4">
    <source>
        <dbReference type="Proteomes" id="UP000199437"/>
    </source>
</evidence>
<dbReference type="RefSeq" id="WP_090256826.1">
    <property type="nucleotide sequence ID" value="NZ_FOIR01000001.1"/>
</dbReference>
<gene>
    <name evidence="3" type="ORF">SAMN05216290_0519</name>
</gene>
<feature type="transmembrane region" description="Helical" evidence="2">
    <location>
        <begin position="6"/>
        <end position="23"/>
    </location>
</feature>
<protein>
    <submittedName>
        <fullName evidence="3">Uncharacterized protein</fullName>
    </submittedName>
</protein>
<keyword evidence="2" id="KW-1133">Transmembrane helix</keyword>
<dbReference type="OrthoDB" id="839573at2"/>
<dbReference type="AlphaFoldDB" id="A0A1I0MM01"/>
<sequence>MNGFYYDMFLSGLTYVILVYLAFRLMRKRKRPNIGGDDGGQRNAPKTPILDLPPGIIWHSDLKQKEDIPV</sequence>